<gene>
    <name evidence="3" type="ORF">Egran_06776</name>
</gene>
<evidence type="ECO:0000313" key="4">
    <source>
        <dbReference type="Proteomes" id="UP000243515"/>
    </source>
</evidence>
<dbReference type="PROSITE" id="PS51419">
    <property type="entry name" value="RAB"/>
    <property type="match status" value="1"/>
</dbReference>
<accession>A0A232LMT1</accession>
<dbReference type="SUPFAM" id="SSF52540">
    <property type="entry name" value="P-loop containing nucleoside triphosphate hydrolases"/>
    <property type="match status" value="1"/>
</dbReference>
<evidence type="ECO:0000313" key="3">
    <source>
        <dbReference type="EMBL" id="OXV05455.1"/>
    </source>
</evidence>
<proteinExistence type="predicted"/>
<dbReference type="EMBL" id="NPHW01006938">
    <property type="protein sequence ID" value="OXV05455.1"/>
    <property type="molecule type" value="Genomic_DNA"/>
</dbReference>
<dbReference type="PRINTS" id="PR00449">
    <property type="entry name" value="RASTRNSFRMNG"/>
</dbReference>
<dbReference type="OrthoDB" id="25896at2759"/>
<dbReference type="Proteomes" id="UP000243515">
    <property type="component" value="Unassembled WGS sequence"/>
</dbReference>
<reference evidence="3 4" key="1">
    <citation type="journal article" date="2015" name="Environ. Microbiol.">
        <title>Metagenome sequence of Elaphomyces granulatus from sporocarp tissue reveals Ascomycota ectomycorrhizal fingerprints of genome expansion and a Proteobacteria-rich microbiome.</title>
        <authorList>
            <person name="Quandt C.A."/>
            <person name="Kohler A."/>
            <person name="Hesse C.N."/>
            <person name="Sharpton T.J."/>
            <person name="Martin F."/>
            <person name="Spatafora J.W."/>
        </authorList>
    </citation>
    <scope>NUCLEOTIDE SEQUENCE [LARGE SCALE GENOMIC DNA]</scope>
    <source>
        <strain evidence="3 4">OSC145934</strain>
    </source>
</reference>
<dbReference type="GO" id="GO:0005525">
    <property type="term" value="F:GTP binding"/>
    <property type="evidence" value="ECO:0007669"/>
    <property type="project" value="UniProtKB-KW"/>
</dbReference>
<dbReference type="GO" id="GO:0003924">
    <property type="term" value="F:GTPase activity"/>
    <property type="evidence" value="ECO:0007669"/>
    <property type="project" value="InterPro"/>
</dbReference>
<dbReference type="SMART" id="SM00174">
    <property type="entry name" value="RHO"/>
    <property type="match status" value="1"/>
</dbReference>
<dbReference type="Gene3D" id="3.40.50.300">
    <property type="entry name" value="P-loop containing nucleotide triphosphate hydrolases"/>
    <property type="match status" value="1"/>
</dbReference>
<protein>
    <submittedName>
        <fullName evidence="3">Uncharacterized protein</fullName>
    </submittedName>
</protein>
<dbReference type="SMART" id="SM00173">
    <property type="entry name" value="RAS"/>
    <property type="match status" value="1"/>
</dbReference>
<evidence type="ECO:0000256" key="1">
    <source>
        <dbReference type="ARBA" id="ARBA00022741"/>
    </source>
</evidence>
<keyword evidence="4" id="KW-1185">Reference proteome</keyword>
<dbReference type="InterPro" id="IPR027417">
    <property type="entry name" value="P-loop_NTPase"/>
</dbReference>
<keyword evidence="1" id="KW-0547">Nucleotide-binding</keyword>
<comment type="caution">
    <text evidence="3">The sequence shown here is derived from an EMBL/GenBank/DDBJ whole genome shotgun (WGS) entry which is preliminary data.</text>
</comment>
<dbReference type="AlphaFoldDB" id="A0A232LMT1"/>
<organism evidence="3 4">
    <name type="scientific">Elaphomyces granulatus</name>
    <dbReference type="NCBI Taxonomy" id="519963"/>
    <lineage>
        <taxon>Eukaryota</taxon>
        <taxon>Fungi</taxon>
        <taxon>Dikarya</taxon>
        <taxon>Ascomycota</taxon>
        <taxon>Pezizomycotina</taxon>
        <taxon>Eurotiomycetes</taxon>
        <taxon>Eurotiomycetidae</taxon>
        <taxon>Eurotiales</taxon>
        <taxon>Elaphomycetaceae</taxon>
        <taxon>Elaphomyces</taxon>
    </lineage>
</organism>
<dbReference type="PANTHER" id="PTHR47977">
    <property type="entry name" value="RAS-RELATED PROTEIN RAB"/>
    <property type="match status" value="1"/>
</dbReference>
<keyword evidence="2" id="KW-0342">GTP-binding</keyword>
<name>A0A232LMT1_9EURO</name>
<dbReference type="InterPro" id="IPR001806">
    <property type="entry name" value="Small_GTPase"/>
</dbReference>
<dbReference type="Pfam" id="PF00071">
    <property type="entry name" value="Ras"/>
    <property type="match status" value="1"/>
</dbReference>
<dbReference type="InterPro" id="IPR050227">
    <property type="entry name" value="Rab"/>
</dbReference>
<sequence>MEHDAADQKLKATAAITILLLGDAGCGKSTFLSRLKKKKTPRDDLEIEEPLQLLADCNQPFIYEVRFSRKKSTLKLELEFYDTASPDRHWSTLQPDVVLLAFDVSDRSRDALAGLKGWRNDITRYFQRGSGECIPVMLIGFKRDLRVEDEGVIYPQEAYRIAQELHCDRYAECSATTGELMAEAFEDIAALAAKTITGNEARQGGDSGGCVIF</sequence>
<dbReference type="SMART" id="SM00175">
    <property type="entry name" value="RAB"/>
    <property type="match status" value="1"/>
</dbReference>
<evidence type="ECO:0000256" key="2">
    <source>
        <dbReference type="ARBA" id="ARBA00023134"/>
    </source>
</evidence>